<comment type="caution">
    <text evidence="6">Lacks conserved residue(s) required for the propagation of feature annotation.</text>
</comment>
<dbReference type="Pfam" id="PF14520">
    <property type="entry name" value="HHH_5"/>
    <property type="match status" value="1"/>
</dbReference>
<dbReference type="GO" id="GO:0009378">
    <property type="term" value="F:four-way junction helicase activity"/>
    <property type="evidence" value="ECO:0007669"/>
    <property type="project" value="InterPro"/>
</dbReference>
<accession>A0A4S8EUC5</accession>
<evidence type="ECO:0000313" key="9">
    <source>
        <dbReference type="Proteomes" id="UP000308917"/>
    </source>
</evidence>
<comment type="function">
    <text evidence="6">The RuvA-RuvB-RuvC complex processes Holliday junction (HJ) DNA during genetic recombination and DNA repair, while the RuvA-RuvB complex plays an important role in the rescue of blocked DNA replication forks via replication fork reversal (RFR). RuvA specifically binds to HJ cruciform DNA, conferring on it an open structure. The RuvB hexamer acts as an ATP-dependent pump, pulling dsDNA into and through the RuvAB complex. HJ branch migration allows RuvC to scan DNA until it finds its consensus sequence, where it cleaves and resolves the cruciform DNA.</text>
</comment>
<keyword evidence="2 6" id="KW-0227">DNA damage</keyword>
<dbReference type="AlphaFoldDB" id="A0A4S8EUC5"/>
<proteinExistence type="inferred from homology"/>
<dbReference type="GO" id="GO:0000400">
    <property type="term" value="F:four-way junction DNA binding"/>
    <property type="evidence" value="ECO:0007669"/>
    <property type="project" value="UniProtKB-UniRule"/>
</dbReference>
<dbReference type="GO" id="GO:0048476">
    <property type="term" value="C:Holliday junction resolvase complex"/>
    <property type="evidence" value="ECO:0007669"/>
    <property type="project" value="UniProtKB-UniRule"/>
</dbReference>
<keyword evidence="4 6" id="KW-0233">DNA recombination</keyword>
<reference evidence="8 9" key="1">
    <citation type="journal article" date="2015" name="Antonie Van Leeuwenhoek">
        <title>Lampropedia puyangensis sp. nov., isolated from symptomatic bark of Populus ? euramericana canker and emended description of Lampropedia hyalina (Ehrenberg 1832) Lee et al. 2004.</title>
        <authorList>
            <person name="Li Y."/>
            <person name="Wang T."/>
            <person name="Piao C.G."/>
            <person name="Wang L.F."/>
            <person name="Tian G.Z."/>
            <person name="Zhu T.H."/>
            <person name="Guo M.W."/>
        </authorList>
    </citation>
    <scope>NUCLEOTIDE SEQUENCE [LARGE SCALE GENOMIC DNA]</scope>
    <source>
        <strain evidence="8 9">2-bin</strain>
    </source>
</reference>
<dbReference type="OrthoDB" id="5293449at2"/>
<evidence type="ECO:0000256" key="6">
    <source>
        <dbReference type="HAMAP-Rule" id="MF_00031"/>
    </source>
</evidence>
<evidence type="ECO:0000256" key="4">
    <source>
        <dbReference type="ARBA" id="ARBA00023172"/>
    </source>
</evidence>
<feature type="region of interest" description="Domain III" evidence="6">
    <location>
        <begin position="143"/>
        <end position="191"/>
    </location>
</feature>
<keyword evidence="1 6" id="KW-0963">Cytoplasm</keyword>
<keyword evidence="3 6" id="KW-0238">DNA-binding</keyword>
<dbReference type="SUPFAM" id="SSF47781">
    <property type="entry name" value="RuvA domain 2-like"/>
    <property type="match status" value="1"/>
</dbReference>
<dbReference type="Gene3D" id="2.40.50.140">
    <property type="entry name" value="Nucleic acid-binding proteins"/>
    <property type="match status" value="1"/>
</dbReference>
<evidence type="ECO:0000256" key="1">
    <source>
        <dbReference type="ARBA" id="ARBA00022490"/>
    </source>
</evidence>
<keyword evidence="5 6" id="KW-0234">DNA repair</keyword>
<dbReference type="InterPro" id="IPR013849">
    <property type="entry name" value="DNA_helicase_Holl-junc_RuvA_I"/>
</dbReference>
<dbReference type="RefSeq" id="WP_136574420.1">
    <property type="nucleotide sequence ID" value="NZ_STFG01000020.1"/>
</dbReference>
<dbReference type="NCBIfam" id="TIGR00084">
    <property type="entry name" value="ruvA"/>
    <property type="match status" value="1"/>
</dbReference>
<dbReference type="InterPro" id="IPR012340">
    <property type="entry name" value="NA-bd_OB-fold"/>
</dbReference>
<dbReference type="EMBL" id="STFG01000020">
    <property type="protein sequence ID" value="THT98459.1"/>
    <property type="molecule type" value="Genomic_DNA"/>
</dbReference>
<dbReference type="InterPro" id="IPR011114">
    <property type="entry name" value="RuvA_C"/>
</dbReference>
<dbReference type="GO" id="GO:0009379">
    <property type="term" value="C:Holliday junction helicase complex"/>
    <property type="evidence" value="ECO:0007669"/>
    <property type="project" value="InterPro"/>
</dbReference>
<dbReference type="SUPFAM" id="SSF50249">
    <property type="entry name" value="Nucleic acid-binding proteins"/>
    <property type="match status" value="1"/>
</dbReference>
<dbReference type="GO" id="GO:0005524">
    <property type="term" value="F:ATP binding"/>
    <property type="evidence" value="ECO:0007669"/>
    <property type="project" value="InterPro"/>
</dbReference>
<dbReference type="HAMAP" id="MF_00031">
    <property type="entry name" value="DNA_HJ_migration_RuvA"/>
    <property type="match status" value="1"/>
</dbReference>
<evidence type="ECO:0000256" key="2">
    <source>
        <dbReference type="ARBA" id="ARBA00022763"/>
    </source>
</evidence>
<feature type="region of interest" description="Domain I" evidence="6">
    <location>
        <begin position="1"/>
        <end position="64"/>
    </location>
</feature>
<comment type="subcellular location">
    <subcellularLocation>
        <location evidence="6">Cytoplasm</location>
    </subcellularLocation>
</comment>
<dbReference type="Gene3D" id="1.10.150.20">
    <property type="entry name" value="5' to 3' exonuclease, C-terminal subdomain"/>
    <property type="match status" value="1"/>
</dbReference>
<comment type="domain">
    <text evidence="6">Has three domains with a flexible linker between the domains II and III and assumes an 'L' shape. Domain III is highly mobile and contacts RuvB.</text>
</comment>
<sequence length="191" mass="20003">MIGKLSGKLVEKAPPLVLIDCHGVGYEVLVSMNTFYNLPALGESCSVLTHLIVREDAHLLYGFGTAEERSCFRELIKVSGLGPKTALSILSGMTVADLANAIAQQELGLLTRIPGIGKKTAERLLLELKGKIGELSSASALTAGPSQHGDILQALLALGYSDKEAQQALKGLAADVGVSDGIKQALRALAK</sequence>
<comment type="similarity">
    <text evidence="6">Belongs to the RuvA family.</text>
</comment>
<dbReference type="Pfam" id="PF07499">
    <property type="entry name" value="RuvA_C"/>
    <property type="match status" value="1"/>
</dbReference>
<dbReference type="CDD" id="cd14332">
    <property type="entry name" value="UBA_RuvA_C"/>
    <property type="match status" value="1"/>
</dbReference>
<dbReference type="GO" id="GO:0005737">
    <property type="term" value="C:cytoplasm"/>
    <property type="evidence" value="ECO:0007669"/>
    <property type="project" value="UniProtKB-SubCell"/>
</dbReference>
<dbReference type="SUPFAM" id="SSF46929">
    <property type="entry name" value="DNA helicase RuvA subunit, C-terminal domain"/>
    <property type="match status" value="1"/>
</dbReference>
<protein>
    <recommendedName>
        <fullName evidence="6">Holliday junction branch migration complex subunit RuvA</fullName>
    </recommendedName>
</protein>
<keyword evidence="9" id="KW-1185">Reference proteome</keyword>
<name>A0A4S8EUC5_9BURK</name>
<evidence type="ECO:0000256" key="3">
    <source>
        <dbReference type="ARBA" id="ARBA00023125"/>
    </source>
</evidence>
<dbReference type="InterPro" id="IPR000085">
    <property type="entry name" value="RuvA"/>
</dbReference>
<organism evidence="8 9">
    <name type="scientific">Lampropedia puyangensis</name>
    <dbReference type="NCBI Taxonomy" id="1330072"/>
    <lineage>
        <taxon>Bacteria</taxon>
        <taxon>Pseudomonadati</taxon>
        <taxon>Pseudomonadota</taxon>
        <taxon>Betaproteobacteria</taxon>
        <taxon>Burkholderiales</taxon>
        <taxon>Comamonadaceae</taxon>
        <taxon>Lampropedia</taxon>
    </lineage>
</organism>
<comment type="subunit">
    <text evidence="6">Homotetramer. Forms an RuvA(8)-RuvB(12)-Holliday junction (HJ) complex. HJ DNA is sandwiched between 2 RuvA tetramers; dsDNA enters through RuvA and exits via RuvB. An RuvB hexamer assembles on each DNA strand where it exits the tetramer. Each RuvB hexamer is contacted by two RuvA subunits (via domain III) on 2 adjacent RuvB subunits; this complex drives branch migration. In the full resolvosome a probable DNA-RuvA(4)-RuvB(12)-RuvC(2) complex forms which resolves the HJ.</text>
</comment>
<dbReference type="GO" id="GO:0006281">
    <property type="term" value="P:DNA repair"/>
    <property type="evidence" value="ECO:0007669"/>
    <property type="project" value="UniProtKB-UniRule"/>
</dbReference>
<evidence type="ECO:0000256" key="5">
    <source>
        <dbReference type="ARBA" id="ARBA00023204"/>
    </source>
</evidence>
<dbReference type="InterPro" id="IPR036267">
    <property type="entry name" value="RuvA_C_sf"/>
</dbReference>
<dbReference type="InterPro" id="IPR003583">
    <property type="entry name" value="Hlx-hairpin-Hlx_DNA-bd_motif"/>
</dbReference>
<dbReference type="GO" id="GO:0006310">
    <property type="term" value="P:DNA recombination"/>
    <property type="evidence" value="ECO:0007669"/>
    <property type="project" value="UniProtKB-UniRule"/>
</dbReference>
<dbReference type="Pfam" id="PF01330">
    <property type="entry name" value="RuvA_N"/>
    <property type="match status" value="1"/>
</dbReference>
<feature type="domain" description="Helix-hairpin-helix DNA-binding motif class 1" evidence="7">
    <location>
        <begin position="73"/>
        <end position="92"/>
    </location>
</feature>
<dbReference type="Proteomes" id="UP000308917">
    <property type="component" value="Unassembled WGS sequence"/>
</dbReference>
<feature type="domain" description="Helix-hairpin-helix DNA-binding motif class 1" evidence="7">
    <location>
        <begin position="108"/>
        <end position="127"/>
    </location>
</feature>
<evidence type="ECO:0000259" key="7">
    <source>
        <dbReference type="SMART" id="SM00278"/>
    </source>
</evidence>
<dbReference type="InterPro" id="IPR010994">
    <property type="entry name" value="RuvA_2-like"/>
</dbReference>
<dbReference type="Gene3D" id="1.10.8.10">
    <property type="entry name" value="DNA helicase RuvA subunit, C-terminal domain"/>
    <property type="match status" value="1"/>
</dbReference>
<evidence type="ECO:0000313" key="8">
    <source>
        <dbReference type="EMBL" id="THT98459.1"/>
    </source>
</evidence>
<gene>
    <name evidence="6 8" type="primary">ruvA</name>
    <name evidence="8" type="ORF">E9531_14120</name>
</gene>
<comment type="caution">
    <text evidence="8">The sequence shown here is derived from an EMBL/GenBank/DDBJ whole genome shotgun (WGS) entry which is preliminary data.</text>
</comment>
<dbReference type="SMART" id="SM00278">
    <property type="entry name" value="HhH1"/>
    <property type="match status" value="2"/>
</dbReference>